<accession>A0ACD3AS70</accession>
<organism evidence="1 2">
    <name type="scientific">Pluteus cervinus</name>
    <dbReference type="NCBI Taxonomy" id="181527"/>
    <lineage>
        <taxon>Eukaryota</taxon>
        <taxon>Fungi</taxon>
        <taxon>Dikarya</taxon>
        <taxon>Basidiomycota</taxon>
        <taxon>Agaricomycotina</taxon>
        <taxon>Agaricomycetes</taxon>
        <taxon>Agaricomycetidae</taxon>
        <taxon>Agaricales</taxon>
        <taxon>Pluteineae</taxon>
        <taxon>Pluteaceae</taxon>
        <taxon>Pluteus</taxon>
    </lineage>
</organism>
<evidence type="ECO:0000313" key="1">
    <source>
        <dbReference type="EMBL" id="TFK68089.1"/>
    </source>
</evidence>
<name>A0ACD3AS70_9AGAR</name>
<sequence>MVTVAQMAGPLIIGCALNWLLYGAVLIQLYNYHTSTEPGDRLVIRIFVYAIFIVETAVTSLITNTMWNFVIIRWGQPTAFDQLPPSVLPTAGMSALVAASVQVFFAWYIYKLRQNKKGLVGFMVIALLATTSCATGLAMVGKAAALGSGAAQLISLRAFTTVWYSCIAACNILIAVSMTVIMLTTKRSPGHSRSLSNYLLAFSIETGAVLAVVSTIQLTLYLTFPGTFIHLTLMYVLGKLYAVVLLACMNGRHRSANILGPSHFAFLSQGLEGTERTQVADTSSMPSFGPRPSMEISVMLHSDKGDMAKFGQPLAEFDRASSVQSQSTVDV</sequence>
<evidence type="ECO:0000313" key="2">
    <source>
        <dbReference type="Proteomes" id="UP000308600"/>
    </source>
</evidence>
<dbReference type="EMBL" id="ML208360">
    <property type="protein sequence ID" value="TFK68089.1"/>
    <property type="molecule type" value="Genomic_DNA"/>
</dbReference>
<dbReference type="Proteomes" id="UP000308600">
    <property type="component" value="Unassembled WGS sequence"/>
</dbReference>
<protein>
    <submittedName>
        <fullName evidence="1">Uncharacterized protein</fullName>
    </submittedName>
</protein>
<keyword evidence="2" id="KW-1185">Reference proteome</keyword>
<proteinExistence type="predicted"/>
<gene>
    <name evidence="1" type="ORF">BDN72DRAFT_842310</name>
</gene>
<reference evidence="1 2" key="1">
    <citation type="journal article" date="2019" name="Nat. Ecol. Evol.">
        <title>Megaphylogeny resolves global patterns of mushroom evolution.</title>
        <authorList>
            <person name="Varga T."/>
            <person name="Krizsan K."/>
            <person name="Foldi C."/>
            <person name="Dima B."/>
            <person name="Sanchez-Garcia M."/>
            <person name="Sanchez-Ramirez S."/>
            <person name="Szollosi G.J."/>
            <person name="Szarkandi J.G."/>
            <person name="Papp V."/>
            <person name="Albert L."/>
            <person name="Andreopoulos W."/>
            <person name="Angelini C."/>
            <person name="Antonin V."/>
            <person name="Barry K.W."/>
            <person name="Bougher N.L."/>
            <person name="Buchanan P."/>
            <person name="Buyck B."/>
            <person name="Bense V."/>
            <person name="Catcheside P."/>
            <person name="Chovatia M."/>
            <person name="Cooper J."/>
            <person name="Damon W."/>
            <person name="Desjardin D."/>
            <person name="Finy P."/>
            <person name="Geml J."/>
            <person name="Haridas S."/>
            <person name="Hughes K."/>
            <person name="Justo A."/>
            <person name="Karasinski D."/>
            <person name="Kautmanova I."/>
            <person name="Kiss B."/>
            <person name="Kocsube S."/>
            <person name="Kotiranta H."/>
            <person name="LaButti K.M."/>
            <person name="Lechner B.E."/>
            <person name="Liimatainen K."/>
            <person name="Lipzen A."/>
            <person name="Lukacs Z."/>
            <person name="Mihaltcheva S."/>
            <person name="Morgado L.N."/>
            <person name="Niskanen T."/>
            <person name="Noordeloos M.E."/>
            <person name="Ohm R.A."/>
            <person name="Ortiz-Santana B."/>
            <person name="Ovrebo C."/>
            <person name="Racz N."/>
            <person name="Riley R."/>
            <person name="Savchenko A."/>
            <person name="Shiryaev A."/>
            <person name="Soop K."/>
            <person name="Spirin V."/>
            <person name="Szebenyi C."/>
            <person name="Tomsovsky M."/>
            <person name="Tulloss R.E."/>
            <person name="Uehling J."/>
            <person name="Grigoriev I.V."/>
            <person name="Vagvolgyi C."/>
            <person name="Papp T."/>
            <person name="Martin F.M."/>
            <person name="Miettinen O."/>
            <person name="Hibbett D.S."/>
            <person name="Nagy L.G."/>
        </authorList>
    </citation>
    <scope>NUCLEOTIDE SEQUENCE [LARGE SCALE GENOMIC DNA]</scope>
    <source>
        <strain evidence="1 2">NL-1719</strain>
    </source>
</reference>